<keyword evidence="3" id="KW-1185">Reference proteome</keyword>
<dbReference type="EMBL" id="BDGG01000011">
    <property type="protein sequence ID" value="GAV04926.1"/>
    <property type="molecule type" value="Genomic_DNA"/>
</dbReference>
<dbReference type="Proteomes" id="UP000186922">
    <property type="component" value="Unassembled WGS sequence"/>
</dbReference>
<evidence type="ECO:0000313" key="2">
    <source>
        <dbReference type="EMBL" id="GAV04926.1"/>
    </source>
</evidence>
<comment type="caution">
    <text evidence="2">The sequence shown here is derived from an EMBL/GenBank/DDBJ whole genome shotgun (WGS) entry which is preliminary data.</text>
</comment>
<dbReference type="AlphaFoldDB" id="A0A1D1VVG0"/>
<evidence type="ECO:0000313" key="3">
    <source>
        <dbReference type="Proteomes" id="UP000186922"/>
    </source>
</evidence>
<proteinExistence type="predicted"/>
<evidence type="ECO:0000256" key="1">
    <source>
        <dbReference type="SAM" id="MobiDB-lite"/>
    </source>
</evidence>
<organism evidence="2 3">
    <name type="scientific">Ramazzottius varieornatus</name>
    <name type="common">Water bear</name>
    <name type="synonym">Tardigrade</name>
    <dbReference type="NCBI Taxonomy" id="947166"/>
    <lineage>
        <taxon>Eukaryota</taxon>
        <taxon>Metazoa</taxon>
        <taxon>Ecdysozoa</taxon>
        <taxon>Tardigrada</taxon>
        <taxon>Eutardigrada</taxon>
        <taxon>Parachela</taxon>
        <taxon>Hypsibioidea</taxon>
        <taxon>Ramazzottiidae</taxon>
        <taxon>Ramazzottius</taxon>
    </lineage>
</organism>
<gene>
    <name evidence="2" type="primary">RvY_15126-1</name>
    <name evidence="2" type="synonym">RvY_15126.1</name>
    <name evidence="2" type="ORF">RvY_15126</name>
</gene>
<sequence length="83" mass="9102">MPKLLSNLINQSIRKSDYLDLFKTLAFLPILPNVPQRDSFQSGGESRPKPAGTSAEGVVSSPRHEASLVKVMENRGKHLISSN</sequence>
<protein>
    <submittedName>
        <fullName evidence="2">Uncharacterized protein</fullName>
    </submittedName>
</protein>
<name>A0A1D1VVG0_RAMVA</name>
<accession>A0A1D1VVG0</accession>
<reference evidence="2 3" key="1">
    <citation type="journal article" date="2016" name="Nat. Commun.">
        <title>Extremotolerant tardigrade genome and improved radiotolerance of human cultured cells by tardigrade-unique protein.</title>
        <authorList>
            <person name="Hashimoto T."/>
            <person name="Horikawa D.D."/>
            <person name="Saito Y."/>
            <person name="Kuwahara H."/>
            <person name="Kozuka-Hata H."/>
            <person name="Shin-I T."/>
            <person name="Minakuchi Y."/>
            <person name="Ohishi K."/>
            <person name="Motoyama A."/>
            <person name="Aizu T."/>
            <person name="Enomoto A."/>
            <person name="Kondo K."/>
            <person name="Tanaka S."/>
            <person name="Hara Y."/>
            <person name="Koshikawa S."/>
            <person name="Sagara H."/>
            <person name="Miura T."/>
            <person name="Yokobori S."/>
            <person name="Miyagawa K."/>
            <person name="Suzuki Y."/>
            <person name="Kubo T."/>
            <person name="Oyama M."/>
            <person name="Kohara Y."/>
            <person name="Fujiyama A."/>
            <person name="Arakawa K."/>
            <person name="Katayama T."/>
            <person name="Toyoda A."/>
            <person name="Kunieda T."/>
        </authorList>
    </citation>
    <scope>NUCLEOTIDE SEQUENCE [LARGE SCALE GENOMIC DNA]</scope>
    <source>
        <strain evidence="2 3">YOKOZUNA-1</strain>
    </source>
</reference>
<feature type="region of interest" description="Disordered" evidence="1">
    <location>
        <begin position="34"/>
        <end position="67"/>
    </location>
</feature>